<dbReference type="SUPFAM" id="SSF56317">
    <property type="entry name" value="Carbon-nitrogen hydrolase"/>
    <property type="match status" value="1"/>
</dbReference>
<dbReference type="PANTHER" id="PTHR23088">
    <property type="entry name" value="NITRILASE-RELATED"/>
    <property type="match status" value="1"/>
</dbReference>
<protein>
    <submittedName>
        <fullName evidence="2">Putative amidohydrolase</fullName>
    </submittedName>
</protein>
<dbReference type="Pfam" id="PF00795">
    <property type="entry name" value="CN_hydrolase"/>
    <property type="match status" value="1"/>
</dbReference>
<accession>A0A1U7D0E7</accession>
<dbReference type="PANTHER" id="PTHR23088:SF50">
    <property type="entry name" value="HYDROLASE YHCX"/>
    <property type="match status" value="1"/>
</dbReference>
<dbReference type="STRING" id="1229727.Ga0080559_TMP833"/>
<dbReference type="InterPro" id="IPR036526">
    <property type="entry name" value="C-N_Hydrolase_sf"/>
</dbReference>
<evidence type="ECO:0000313" key="3">
    <source>
        <dbReference type="Proteomes" id="UP000186559"/>
    </source>
</evidence>
<dbReference type="GO" id="GO:0016787">
    <property type="term" value="F:hydrolase activity"/>
    <property type="evidence" value="ECO:0007669"/>
    <property type="project" value="UniProtKB-KW"/>
</dbReference>
<dbReference type="InterPro" id="IPR003010">
    <property type="entry name" value="C-N_Hydrolase"/>
</dbReference>
<organism evidence="2 3">
    <name type="scientific">Salipiger profundus</name>
    <dbReference type="NCBI Taxonomy" id="1229727"/>
    <lineage>
        <taxon>Bacteria</taxon>
        <taxon>Pseudomonadati</taxon>
        <taxon>Pseudomonadota</taxon>
        <taxon>Alphaproteobacteria</taxon>
        <taxon>Rhodobacterales</taxon>
        <taxon>Roseobacteraceae</taxon>
        <taxon>Salipiger</taxon>
    </lineage>
</organism>
<evidence type="ECO:0000313" key="2">
    <source>
        <dbReference type="EMBL" id="APX21629.1"/>
    </source>
</evidence>
<keyword evidence="2" id="KW-0378">Hydrolase</keyword>
<dbReference type="RefSeq" id="WP_017467605.1">
    <property type="nucleotide sequence ID" value="NZ_BMEW01000002.1"/>
</dbReference>
<keyword evidence="3" id="KW-1185">Reference proteome</keyword>
<name>A0A1U7D0E7_9RHOB</name>
<evidence type="ECO:0000259" key="1">
    <source>
        <dbReference type="PROSITE" id="PS50263"/>
    </source>
</evidence>
<dbReference type="CDD" id="cd07574">
    <property type="entry name" value="nitrilase_Rim1_like"/>
    <property type="match status" value="1"/>
</dbReference>
<gene>
    <name evidence="2" type="ORF">Ga0080559_TMP833</name>
</gene>
<dbReference type="PROSITE" id="PS50263">
    <property type="entry name" value="CN_HYDROLASE"/>
    <property type="match status" value="1"/>
</dbReference>
<dbReference type="AlphaFoldDB" id="A0A1U7D0E7"/>
<reference evidence="2 3" key="1">
    <citation type="submission" date="2016-03" db="EMBL/GenBank/DDBJ databases">
        <title>Deep-sea bacteria in the southern Pacific.</title>
        <authorList>
            <person name="Tang K."/>
        </authorList>
    </citation>
    <scope>NUCLEOTIDE SEQUENCE [LARGE SCALE GENOMIC DNA]</scope>
    <source>
        <strain evidence="2 3">JLT2016</strain>
    </source>
</reference>
<dbReference type="OrthoDB" id="9811121at2"/>
<dbReference type="KEGG" id="tpro:Ga0080559_TMP833"/>
<dbReference type="Proteomes" id="UP000186559">
    <property type="component" value="Chromosome"/>
</dbReference>
<proteinExistence type="predicted"/>
<sequence length="294" mass="31331">MKLAAAAYRMDFLDSWDAYVAKLTAWVEDAAGQGADLLVFPEYGAMELATLAGRAAAGDLEASLHAVSERIPQVDALHAELAKRHGVHILAASAPVFDPDLGARPVNRARLFAPSGAMGVQDKQIMTRFEREDWGVVGGGPLALFDTALGRIGILICYDSEYPLLARAMTEADLILVPSCTEAAHGYNRVRIGAMARALEQQCVTVMASTVGDCDWSEAVDTNCGMGGIFGPPDTGFPADGVLAQGRMNQPGWTIAELDLDAVARVRKDGVVLNRSHWAEQAGRDSPAVLRPLS</sequence>
<feature type="domain" description="CN hydrolase" evidence="1">
    <location>
        <begin position="1"/>
        <end position="260"/>
    </location>
</feature>
<dbReference type="EMBL" id="CP014796">
    <property type="protein sequence ID" value="APX21629.1"/>
    <property type="molecule type" value="Genomic_DNA"/>
</dbReference>
<dbReference type="Gene3D" id="3.60.110.10">
    <property type="entry name" value="Carbon-nitrogen hydrolase"/>
    <property type="match status" value="1"/>
</dbReference>